<dbReference type="UniPathway" id="UPA00051">
    <property type="reaction ID" value="UER00074"/>
</dbReference>
<dbReference type="SUPFAM" id="SSF52317">
    <property type="entry name" value="Class I glutamine amidotransferase-like"/>
    <property type="match status" value="1"/>
</dbReference>
<feature type="active site" evidence="8">
    <location>
        <position position="283"/>
    </location>
</feature>
<evidence type="ECO:0000313" key="11">
    <source>
        <dbReference type="Proteomes" id="UP000006892"/>
    </source>
</evidence>
<feature type="binding site" evidence="8">
    <location>
        <position position="295"/>
    </location>
    <ligand>
        <name>substrate</name>
    </ligand>
</feature>
<dbReference type="GO" id="GO:0004414">
    <property type="term" value="F:homoserine O-acetyltransferase activity"/>
    <property type="evidence" value="ECO:0007669"/>
    <property type="project" value="UniProtKB-EC"/>
</dbReference>
<comment type="similarity">
    <text evidence="8">Belongs to the MetA family.</text>
</comment>
<keyword evidence="5 8" id="KW-0486">Methionine biosynthesis</keyword>
<dbReference type="EC" id="2.3.1.31" evidence="8"/>
<dbReference type="PIRSF" id="PIRSF000450">
    <property type="entry name" value="H_ser_succinyltr"/>
    <property type="match status" value="1"/>
</dbReference>
<evidence type="ECO:0000256" key="4">
    <source>
        <dbReference type="ARBA" id="ARBA00022679"/>
    </source>
</evidence>
<comment type="caution">
    <text evidence="8">Lacks conserved residue(s) required for the propagation of feature annotation.</text>
</comment>
<dbReference type="PANTHER" id="PTHR20919">
    <property type="entry name" value="HOMOSERINE O-SUCCINYLTRANSFERASE"/>
    <property type="match status" value="1"/>
</dbReference>
<proteinExistence type="inferred from homology"/>
<evidence type="ECO:0000313" key="10">
    <source>
        <dbReference type="EMBL" id="CBH47072.1"/>
    </source>
</evidence>
<comment type="function">
    <text evidence="8">Transfers an acetyl group from acetyl-CoA to L-homoserine, forming acetyl-L-homoserine.</text>
</comment>
<comment type="catalytic activity">
    <reaction evidence="7 8">
        <text>L-homoserine + acetyl-CoA = O-acetyl-L-homoserine + CoA</text>
        <dbReference type="Rhea" id="RHEA:13701"/>
        <dbReference type="ChEBI" id="CHEBI:57287"/>
        <dbReference type="ChEBI" id="CHEBI:57288"/>
        <dbReference type="ChEBI" id="CHEBI:57476"/>
        <dbReference type="ChEBI" id="CHEBI:57716"/>
        <dbReference type="EC" id="2.3.1.31"/>
    </reaction>
</comment>
<feature type="binding site" evidence="8">
    <location>
        <position position="238"/>
    </location>
    <ligand>
        <name>substrate</name>
    </ligand>
</feature>
<feature type="site" description="Important for substrate specificity" evidence="8">
    <location>
        <position position="238"/>
    </location>
</feature>
<dbReference type="FunFam" id="3.40.50.880:FF:000004">
    <property type="entry name" value="Homoserine O-succinyltransferase"/>
    <property type="match status" value="1"/>
</dbReference>
<sequence length="350" mass="38985">MPECTRPARSQASAFRAAGRVGDGPACGCRKRRPLPRTGRRLCCWAMPVNVPRDLPARAILEAERIFVMSDERAGHQDIRPMRIAILNLMPLKVSTETQLLRLLSNNPLQIEITLLHMASHVSRTTSAEHLESFYSTFDDVAHMHFDGLIVTGAPIEKLDFEDVDYWPEMTKILDWARGAVQSTLHVCWGAQAALYHYYGVGKHEVPQKISGVFPHRLTGVQSPIVTGFDDEFLAPHSRHTDVHAADIEATGEVDVLAVSDEAGVYLAATPDGRQVFVTGHPEYDADTLAREYRRDSAQGLPIAAPAHYFPGDDPTASPLNRWRGHGHLLYSNWLNYCVYQETPFLPGDV</sequence>
<evidence type="ECO:0000256" key="8">
    <source>
        <dbReference type="HAMAP-Rule" id="MF_00295"/>
    </source>
</evidence>
<keyword evidence="6 8" id="KW-0012">Acyltransferase</keyword>
<dbReference type="KEGG" id="req:REQ_09670"/>
<comment type="subcellular location">
    <subcellularLocation>
        <location evidence="1 8">Cytoplasm</location>
    </subcellularLocation>
</comment>
<dbReference type="EMBL" id="FN563149">
    <property type="protein sequence ID" value="CBH47072.1"/>
    <property type="molecule type" value="Genomic_DNA"/>
</dbReference>
<organism evidence="10">
    <name type="scientific">Rhodococcus hoagii (strain 103S)</name>
    <name type="common">Rhodococcus equi</name>
    <dbReference type="NCBI Taxonomy" id="685727"/>
    <lineage>
        <taxon>Bacteria</taxon>
        <taxon>Bacillati</taxon>
        <taxon>Actinomycetota</taxon>
        <taxon>Actinomycetes</taxon>
        <taxon>Mycobacteriales</taxon>
        <taxon>Nocardiaceae</taxon>
        <taxon>Prescottella</taxon>
    </lineage>
</organism>
<evidence type="ECO:0000256" key="9">
    <source>
        <dbReference type="PIRSR" id="PIRSR000450-1"/>
    </source>
</evidence>
<dbReference type="InterPro" id="IPR005697">
    <property type="entry name" value="HST_MetA"/>
</dbReference>
<dbReference type="Pfam" id="PF04204">
    <property type="entry name" value="HTS"/>
    <property type="match status" value="1"/>
</dbReference>
<dbReference type="AlphaFoldDB" id="A0A3S5Y3E0"/>
<evidence type="ECO:0000256" key="7">
    <source>
        <dbReference type="ARBA" id="ARBA00049043"/>
    </source>
</evidence>
<dbReference type="CDD" id="cd03131">
    <property type="entry name" value="GATase1_HTS"/>
    <property type="match status" value="1"/>
</dbReference>
<dbReference type="InterPro" id="IPR033752">
    <property type="entry name" value="MetA_family"/>
</dbReference>
<name>A0A3S5Y3E0_RHOH1</name>
<comment type="pathway">
    <text evidence="8">Amino-acid biosynthesis; L-methionine biosynthesis via de novo pathway; O-acetyl-L-homoserine from L-homoserine: step 1/1.</text>
</comment>
<evidence type="ECO:0000256" key="5">
    <source>
        <dbReference type="ARBA" id="ARBA00023167"/>
    </source>
</evidence>
<dbReference type="HAMAP" id="MF_00295">
    <property type="entry name" value="MetA_acyltransf"/>
    <property type="match status" value="1"/>
</dbReference>
<keyword evidence="3 8" id="KW-0028">Amino-acid biosynthesis</keyword>
<gene>
    <name evidence="8" type="primary">metAA</name>
    <name evidence="10" type="ordered locus">REQ_09670</name>
</gene>
<feature type="site" description="Important for acyl-CoA specificity" evidence="8">
    <location>
        <position position="157"/>
    </location>
</feature>
<dbReference type="GO" id="GO:0019281">
    <property type="term" value="P:L-methionine biosynthetic process from homoserine via O-succinyl-L-homoserine and cystathionine"/>
    <property type="evidence" value="ECO:0007669"/>
    <property type="project" value="InterPro"/>
</dbReference>
<protein>
    <recommendedName>
        <fullName evidence="8">Homoserine O-acetyltransferase</fullName>
        <shortName evidence="8">HAT</shortName>
        <ecNumber evidence="8">2.3.1.31</ecNumber>
    </recommendedName>
    <alternativeName>
        <fullName evidence="8">Homoserine transacetylase</fullName>
        <shortName evidence="8">HTA</shortName>
    </alternativeName>
</protein>
<evidence type="ECO:0000256" key="2">
    <source>
        <dbReference type="ARBA" id="ARBA00022490"/>
    </source>
</evidence>
<dbReference type="GO" id="GO:0005737">
    <property type="term" value="C:cytoplasm"/>
    <property type="evidence" value="ECO:0007669"/>
    <property type="project" value="UniProtKB-SubCell"/>
</dbReference>
<feature type="active site" description="Acyl-thioester intermediate" evidence="8 9">
    <location>
        <position position="188"/>
    </location>
</feature>
<accession>A0A3S5Y3E0</accession>
<dbReference type="GO" id="GO:0008899">
    <property type="term" value="F:homoserine O-succinyltransferase activity"/>
    <property type="evidence" value="ECO:0007669"/>
    <property type="project" value="UniProtKB-UniRule"/>
</dbReference>
<keyword evidence="2 8" id="KW-0963">Cytoplasm</keyword>
<dbReference type="PANTHER" id="PTHR20919:SF0">
    <property type="entry name" value="HOMOSERINE O-SUCCINYLTRANSFERASE"/>
    <property type="match status" value="1"/>
</dbReference>
<reference evidence="10" key="1">
    <citation type="journal article" date="2010" name="PLoS Genet.">
        <title>The genome of a pathogenic rhodococcus: cooptive virulence underpinned by key gene acquisitions.</title>
        <authorList>
            <person name="Letek M."/>
            <person name="Gonzalez P."/>
            <person name="Macarthur I."/>
            <person name="Rodriguez H."/>
            <person name="Freeman T.C."/>
            <person name="Valero-Rello A."/>
            <person name="Blanco M."/>
            <person name="Buckley T."/>
            <person name="Cherevach I."/>
            <person name="Fahey R."/>
            <person name="Hapeshi A."/>
            <person name="Holdstock J."/>
            <person name="Leadon D."/>
            <person name="Navas J."/>
            <person name="Ocampo A."/>
            <person name="Quail M.A."/>
            <person name="Sanders M."/>
            <person name="Scortti M.M."/>
            <person name="Prescott J.F."/>
            <person name="Fogarty U."/>
            <person name="Meijer W.G."/>
            <person name="Parkhill J."/>
            <person name="Bentley S.D."/>
            <person name="Vazquez-Boland J.A."/>
        </authorList>
    </citation>
    <scope>NUCLEOTIDE SEQUENCE [LARGE SCALE GENOMIC DNA]</scope>
    <source>
        <strain evidence="10 11">103S</strain>
    </source>
</reference>
<dbReference type="InterPro" id="IPR029062">
    <property type="entry name" value="Class_I_gatase-like"/>
</dbReference>
<evidence type="ECO:0000256" key="6">
    <source>
        <dbReference type="ARBA" id="ARBA00023315"/>
    </source>
</evidence>
<keyword evidence="4 8" id="KW-0808">Transferase</keyword>
<dbReference type="Proteomes" id="UP001154400">
    <property type="component" value="Chromosome"/>
</dbReference>
<dbReference type="NCBIfam" id="TIGR01001">
    <property type="entry name" value="metA"/>
    <property type="match status" value="1"/>
</dbReference>
<feature type="binding site" evidence="8">
    <location>
        <position position="209"/>
    </location>
    <ligand>
        <name>substrate</name>
    </ligand>
</feature>
<feature type="active site" description="Proton acceptor" evidence="8">
    <location>
        <position position="281"/>
    </location>
</feature>
<evidence type="ECO:0000256" key="1">
    <source>
        <dbReference type="ARBA" id="ARBA00004496"/>
    </source>
</evidence>
<dbReference type="Gene3D" id="3.40.50.880">
    <property type="match status" value="1"/>
</dbReference>
<evidence type="ECO:0000256" key="3">
    <source>
        <dbReference type="ARBA" id="ARBA00022605"/>
    </source>
</evidence>